<evidence type="ECO:0008006" key="4">
    <source>
        <dbReference type="Google" id="ProtNLM"/>
    </source>
</evidence>
<evidence type="ECO:0000313" key="2">
    <source>
        <dbReference type="EMBL" id="MBF0965822.1"/>
    </source>
</evidence>
<protein>
    <recommendedName>
        <fullName evidence="4">WXG100 family type VII secretion target</fullName>
    </recommendedName>
</protein>
<dbReference type="AlphaFoldDB" id="A0A929RMU1"/>
<evidence type="ECO:0000256" key="1">
    <source>
        <dbReference type="SAM" id="Coils"/>
    </source>
</evidence>
<evidence type="ECO:0000313" key="3">
    <source>
        <dbReference type="Proteomes" id="UP000759246"/>
    </source>
</evidence>
<feature type="coiled-coil region" evidence="1">
    <location>
        <begin position="103"/>
        <end position="137"/>
    </location>
</feature>
<comment type="caution">
    <text evidence="2">The sequence shown here is derived from an EMBL/GenBank/DDBJ whole genome shotgun (WGS) entry which is preliminary data.</text>
</comment>
<reference evidence="2" key="1">
    <citation type="submission" date="2020-04" db="EMBL/GenBank/DDBJ databases">
        <title>Deep metagenomics examines the oral microbiome during advanced dental caries in children, revealing novel taxa and co-occurrences with host molecules.</title>
        <authorList>
            <person name="Baker J.L."/>
            <person name="Morton J.T."/>
            <person name="Dinis M."/>
            <person name="Alvarez R."/>
            <person name="Tran N.C."/>
            <person name="Knight R."/>
            <person name="Edlund A."/>
        </authorList>
    </citation>
    <scope>NUCLEOTIDE SEQUENCE</scope>
    <source>
        <strain evidence="2">JCVI_30_bin.13</strain>
    </source>
</reference>
<name>A0A929RMU1_9ACTO</name>
<organism evidence="2 3">
    <name type="scientific">Actinomyces bouchesdurhonensis</name>
    <dbReference type="NCBI Taxonomy" id="1852361"/>
    <lineage>
        <taxon>Bacteria</taxon>
        <taxon>Bacillati</taxon>
        <taxon>Actinomycetota</taxon>
        <taxon>Actinomycetes</taxon>
        <taxon>Actinomycetales</taxon>
        <taxon>Actinomycetaceae</taxon>
        <taxon>Actinomyces</taxon>
    </lineage>
</organism>
<gene>
    <name evidence="2" type="ORF">HXK09_01405</name>
</gene>
<proteinExistence type="predicted"/>
<accession>A0A929RMU1</accession>
<dbReference type="Proteomes" id="UP000759246">
    <property type="component" value="Unassembled WGS sequence"/>
</dbReference>
<keyword evidence="1" id="KW-0175">Coiled coil</keyword>
<sequence length="426" mass="45119">MEQQHVDALTRKIIMASNQNLVEVCPVTSQPEGPSINVPNGPPSPARSFSWTFPINVDSLSSADAQFDPLLTALDSASTDTREARNQIDVQTAELVFYANDHLNKTEKVLDDLHDQVAKLRQALRNAHDGMARVRDEYVAIAKDATTFGMSVTTSGTSTTVTLRANATQYSIDQFNALHDRERYNTSCYDAGEWELSDALDAIDASWWDATLGGVLDQLVGIVVPPLGDRHAVLKTIEWGQGLRSTAADTTRAAFLFRHHASYRKPPKFNSLSRWEKLTAPGDLANWKPAGMRPGGGGAPKPPGVLRNLEKGGKIAGGAMAVLDGALTAYDSYQSDSYNHPEMGEGEKITRAGVKGVTTGALGWAGATYGAQLGATIGAFGGPLGVLAGGIIGGVVGGMAGSWAGSTLSDIANSGISHLFHWGASS</sequence>
<dbReference type="EMBL" id="JABZGF010000015">
    <property type="protein sequence ID" value="MBF0965822.1"/>
    <property type="molecule type" value="Genomic_DNA"/>
</dbReference>